<accession>A0AB74F5X3</accession>
<keyword evidence="1" id="KW-1133">Transmembrane helix</keyword>
<feature type="transmembrane region" description="Helical" evidence="1">
    <location>
        <begin position="6"/>
        <end position="23"/>
    </location>
</feature>
<evidence type="ECO:0000313" key="2">
    <source>
        <dbReference type="EMBL" id="SHM54113.1"/>
    </source>
</evidence>
<name>A0AB74F5X3_9FIRM</name>
<dbReference type="AlphaFoldDB" id="A0AB74F5X3"/>
<evidence type="ECO:0000256" key="1">
    <source>
        <dbReference type="SAM" id="Phobius"/>
    </source>
</evidence>
<sequence>MMDLAIAGLPFMIMGPVLFYLITKIVEKL</sequence>
<organism evidence="2 3">
    <name type="scientific">Eubacterium callanderi</name>
    <dbReference type="NCBI Taxonomy" id="53442"/>
    <lineage>
        <taxon>Bacteria</taxon>
        <taxon>Bacillati</taxon>
        <taxon>Bacillota</taxon>
        <taxon>Clostridia</taxon>
        <taxon>Eubacteriales</taxon>
        <taxon>Eubacteriaceae</taxon>
        <taxon>Eubacterium</taxon>
    </lineage>
</organism>
<dbReference type="Proteomes" id="UP000184012">
    <property type="component" value="Unassembled WGS sequence"/>
</dbReference>
<keyword evidence="1" id="KW-0472">Membrane</keyword>
<reference evidence="2 3" key="1">
    <citation type="submission" date="2016-11" db="EMBL/GenBank/DDBJ databases">
        <authorList>
            <person name="Varghese N."/>
            <person name="Submissions S."/>
        </authorList>
    </citation>
    <scope>NUCLEOTIDE SEQUENCE [LARGE SCALE GENOMIC DNA]</scope>
    <source>
        <strain evidence="2 3">FD</strain>
    </source>
</reference>
<proteinExistence type="predicted"/>
<gene>
    <name evidence="2" type="ORF">SAMN04515649_12016</name>
</gene>
<evidence type="ECO:0000313" key="3">
    <source>
        <dbReference type="Proteomes" id="UP000184012"/>
    </source>
</evidence>
<dbReference type="EMBL" id="FRBP01000020">
    <property type="protein sequence ID" value="SHM54113.1"/>
    <property type="molecule type" value="Genomic_DNA"/>
</dbReference>
<comment type="caution">
    <text evidence="2">The sequence shown here is derived from an EMBL/GenBank/DDBJ whole genome shotgun (WGS) entry which is preliminary data.</text>
</comment>
<keyword evidence="1" id="KW-0812">Transmembrane</keyword>
<protein>
    <submittedName>
        <fullName evidence="2">Uncharacterized protein</fullName>
    </submittedName>
</protein>